<gene>
    <name evidence="3" type="ORF">Q664_49980</name>
</gene>
<evidence type="ECO:0000256" key="1">
    <source>
        <dbReference type="SAM" id="MobiDB-lite"/>
    </source>
</evidence>
<dbReference type="EMBL" id="JPMI01000392">
    <property type="protein sequence ID" value="KFA87146.1"/>
    <property type="molecule type" value="Genomic_DNA"/>
</dbReference>
<dbReference type="PROSITE" id="PS50011">
    <property type="entry name" value="PROTEIN_KINASE_DOM"/>
    <property type="match status" value="1"/>
</dbReference>
<evidence type="ECO:0000259" key="2">
    <source>
        <dbReference type="PROSITE" id="PS50011"/>
    </source>
</evidence>
<feature type="domain" description="Protein kinase" evidence="2">
    <location>
        <begin position="40"/>
        <end position="105"/>
    </location>
</feature>
<dbReference type="Proteomes" id="UP000028547">
    <property type="component" value="Unassembled WGS sequence"/>
</dbReference>
<feature type="region of interest" description="Disordered" evidence="1">
    <location>
        <begin position="1"/>
        <end position="30"/>
    </location>
</feature>
<dbReference type="InterPro" id="IPR000719">
    <property type="entry name" value="Prot_kinase_dom"/>
</dbReference>
<sequence length="105" mass="11494">MSEADTRSGGEAQRGPGDMEALLQEASPWRPRPGLEVAGYTLEAKLGTGGQGTVFRASRQGRQYAVKFLFLPRSARWAWRERDVMVKLGQAGGLPLVEEGVWPAH</sequence>
<proteinExistence type="predicted"/>
<dbReference type="InterPro" id="IPR011009">
    <property type="entry name" value="Kinase-like_dom_sf"/>
</dbReference>
<dbReference type="SUPFAM" id="SSF56112">
    <property type="entry name" value="Protein kinase-like (PK-like)"/>
    <property type="match status" value="1"/>
</dbReference>
<protein>
    <recommendedName>
        <fullName evidence="2">Protein kinase domain-containing protein</fullName>
    </recommendedName>
</protein>
<evidence type="ECO:0000313" key="3">
    <source>
        <dbReference type="EMBL" id="KFA87146.1"/>
    </source>
</evidence>
<reference evidence="3 4" key="1">
    <citation type="submission" date="2014-07" db="EMBL/GenBank/DDBJ databases">
        <title>Draft Genome Sequence of Gephyronic Acid Producer, Cystobacter violaceus Strain Cb vi76.</title>
        <authorList>
            <person name="Stevens D.C."/>
            <person name="Young J."/>
            <person name="Carmichael R."/>
            <person name="Tan J."/>
            <person name="Taylor R.E."/>
        </authorList>
    </citation>
    <scope>NUCLEOTIDE SEQUENCE [LARGE SCALE GENOMIC DNA]</scope>
    <source>
        <strain evidence="3 4">Cb vi76</strain>
    </source>
</reference>
<feature type="non-terminal residue" evidence="3">
    <location>
        <position position="105"/>
    </location>
</feature>
<dbReference type="Gene3D" id="3.30.200.20">
    <property type="entry name" value="Phosphorylase Kinase, domain 1"/>
    <property type="match status" value="1"/>
</dbReference>
<organism evidence="3 4">
    <name type="scientific">Archangium violaceum Cb vi76</name>
    <dbReference type="NCBI Taxonomy" id="1406225"/>
    <lineage>
        <taxon>Bacteria</taxon>
        <taxon>Pseudomonadati</taxon>
        <taxon>Myxococcota</taxon>
        <taxon>Myxococcia</taxon>
        <taxon>Myxococcales</taxon>
        <taxon>Cystobacterineae</taxon>
        <taxon>Archangiaceae</taxon>
        <taxon>Archangium</taxon>
    </lineage>
</organism>
<evidence type="ECO:0000313" key="4">
    <source>
        <dbReference type="Proteomes" id="UP000028547"/>
    </source>
</evidence>
<dbReference type="GO" id="GO:0005524">
    <property type="term" value="F:ATP binding"/>
    <property type="evidence" value="ECO:0007669"/>
    <property type="project" value="InterPro"/>
</dbReference>
<comment type="caution">
    <text evidence="3">The sequence shown here is derived from an EMBL/GenBank/DDBJ whole genome shotgun (WGS) entry which is preliminary data.</text>
</comment>
<dbReference type="AlphaFoldDB" id="A0A084SFB1"/>
<dbReference type="GO" id="GO:0004672">
    <property type="term" value="F:protein kinase activity"/>
    <property type="evidence" value="ECO:0007669"/>
    <property type="project" value="InterPro"/>
</dbReference>
<accession>A0A084SFB1</accession>
<name>A0A084SFB1_9BACT</name>